<reference evidence="6" key="2">
    <citation type="submission" date="2015-01" db="EMBL/GenBank/DDBJ databases">
        <title>Evolutionary Origins and Diversification of the Mycorrhizal Mutualists.</title>
        <authorList>
            <consortium name="DOE Joint Genome Institute"/>
            <consortium name="Mycorrhizal Genomics Consortium"/>
            <person name="Kohler A."/>
            <person name="Kuo A."/>
            <person name="Nagy L.G."/>
            <person name="Floudas D."/>
            <person name="Copeland A."/>
            <person name="Barry K.W."/>
            <person name="Cichocki N."/>
            <person name="Veneault-Fourrey C."/>
            <person name="LaButti K."/>
            <person name="Lindquist E.A."/>
            <person name="Lipzen A."/>
            <person name="Lundell T."/>
            <person name="Morin E."/>
            <person name="Murat C."/>
            <person name="Riley R."/>
            <person name="Ohm R."/>
            <person name="Sun H."/>
            <person name="Tunlid A."/>
            <person name="Henrissat B."/>
            <person name="Grigoriev I.V."/>
            <person name="Hibbett D.S."/>
            <person name="Martin F."/>
        </authorList>
    </citation>
    <scope>NUCLEOTIDE SEQUENCE [LARGE SCALE GENOMIC DNA]</scope>
    <source>
        <strain evidence="6">Foug A</strain>
    </source>
</reference>
<dbReference type="OrthoDB" id="659at2759"/>
<dbReference type="PIRSF" id="PIRSF018005">
    <property type="entry name" value="UCP018005"/>
    <property type="match status" value="1"/>
</dbReference>
<keyword evidence="6" id="KW-1185">Reference proteome</keyword>
<accession>A0A0C3A280</accession>
<dbReference type="PANTHER" id="PTHR43397:SF1">
    <property type="entry name" value="ERGOTHIONEINE BIOSYNTHESIS PROTEIN 1"/>
    <property type="match status" value="1"/>
</dbReference>
<dbReference type="InterPro" id="IPR017804">
    <property type="entry name" value="MeTrfase_EgtD-like"/>
</dbReference>
<dbReference type="GO" id="GO:0032259">
    <property type="term" value="P:methylation"/>
    <property type="evidence" value="ECO:0007669"/>
    <property type="project" value="UniProtKB-KW"/>
</dbReference>
<dbReference type="InParanoid" id="A0A0C3A280"/>
<organism evidence="5 6">
    <name type="scientific">Scleroderma citrinum Foug A</name>
    <dbReference type="NCBI Taxonomy" id="1036808"/>
    <lineage>
        <taxon>Eukaryota</taxon>
        <taxon>Fungi</taxon>
        <taxon>Dikarya</taxon>
        <taxon>Basidiomycota</taxon>
        <taxon>Agaricomycotina</taxon>
        <taxon>Agaricomycetes</taxon>
        <taxon>Agaricomycetidae</taxon>
        <taxon>Boletales</taxon>
        <taxon>Sclerodermatineae</taxon>
        <taxon>Sclerodermataceae</taxon>
        <taxon>Scleroderma</taxon>
    </lineage>
</organism>
<dbReference type="HOGENOM" id="CLU_049766_0_2_1"/>
<protein>
    <recommendedName>
        <fullName evidence="4">Histidine-specific methyltransferase SAM-dependent domain-containing protein</fullName>
    </recommendedName>
</protein>
<evidence type="ECO:0000256" key="3">
    <source>
        <dbReference type="ARBA" id="ARBA00022679"/>
    </source>
</evidence>
<feature type="domain" description="Histidine-specific methyltransferase SAM-dependent" evidence="4">
    <location>
        <begin position="25"/>
        <end position="381"/>
    </location>
</feature>
<keyword evidence="2" id="KW-0489">Methyltransferase</keyword>
<evidence type="ECO:0000313" key="5">
    <source>
        <dbReference type="EMBL" id="KIM58777.1"/>
    </source>
</evidence>
<dbReference type="Gene3D" id="3.40.50.150">
    <property type="entry name" value="Vaccinia Virus protein VP39"/>
    <property type="match status" value="1"/>
</dbReference>
<dbReference type="AlphaFoldDB" id="A0A0C3A280"/>
<proteinExistence type="inferred from homology"/>
<dbReference type="Pfam" id="PF10017">
    <property type="entry name" value="Methyltransf_33"/>
    <property type="match status" value="1"/>
</dbReference>
<comment type="similarity">
    <text evidence="1">Belongs to the methyltransferase superfamily.</text>
</comment>
<dbReference type="STRING" id="1036808.A0A0C3A280"/>
<dbReference type="InterPro" id="IPR019257">
    <property type="entry name" value="MeTrfase_dom"/>
</dbReference>
<dbReference type="Proteomes" id="UP000053989">
    <property type="component" value="Unassembled WGS sequence"/>
</dbReference>
<reference evidence="5 6" key="1">
    <citation type="submission" date="2014-04" db="EMBL/GenBank/DDBJ databases">
        <authorList>
            <consortium name="DOE Joint Genome Institute"/>
            <person name="Kuo A."/>
            <person name="Kohler A."/>
            <person name="Nagy L.G."/>
            <person name="Floudas D."/>
            <person name="Copeland A."/>
            <person name="Barry K.W."/>
            <person name="Cichocki N."/>
            <person name="Veneault-Fourrey C."/>
            <person name="LaButti K."/>
            <person name="Lindquist E.A."/>
            <person name="Lipzen A."/>
            <person name="Lundell T."/>
            <person name="Morin E."/>
            <person name="Murat C."/>
            <person name="Sun H."/>
            <person name="Tunlid A."/>
            <person name="Henrissat B."/>
            <person name="Grigoriev I.V."/>
            <person name="Hibbett D.S."/>
            <person name="Martin F."/>
            <person name="Nordberg H.P."/>
            <person name="Cantor M.N."/>
            <person name="Hua S.X."/>
        </authorList>
    </citation>
    <scope>NUCLEOTIDE SEQUENCE [LARGE SCALE GENOMIC DNA]</scope>
    <source>
        <strain evidence="5 6">Foug A</strain>
    </source>
</reference>
<dbReference type="EMBL" id="KN822081">
    <property type="protein sequence ID" value="KIM58777.1"/>
    <property type="molecule type" value="Genomic_DNA"/>
</dbReference>
<dbReference type="GO" id="GO:0008168">
    <property type="term" value="F:methyltransferase activity"/>
    <property type="evidence" value="ECO:0007669"/>
    <property type="project" value="UniProtKB-KW"/>
</dbReference>
<keyword evidence="3" id="KW-0808">Transferase</keyword>
<dbReference type="InterPro" id="IPR051128">
    <property type="entry name" value="EgtD_Methyltrsf_superfamily"/>
</dbReference>
<gene>
    <name evidence="5" type="ORF">SCLCIDRAFT_1218326</name>
</gene>
<evidence type="ECO:0000313" key="6">
    <source>
        <dbReference type="Proteomes" id="UP000053989"/>
    </source>
</evidence>
<name>A0A0C3A280_9AGAM</name>
<dbReference type="PANTHER" id="PTHR43397">
    <property type="entry name" value="ERGOTHIONEINE BIOSYNTHESIS PROTEIN 1"/>
    <property type="match status" value="1"/>
</dbReference>
<dbReference type="InterPro" id="IPR029063">
    <property type="entry name" value="SAM-dependent_MTases_sf"/>
</dbReference>
<evidence type="ECO:0000256" key="2">
    <source>
        <dbReference type="ARBA" id="ARBA00022603"/>
    </source>
</evidence>
<sequence length="393" mass="44020">MQEPRLNGEIQILDIRSRDAARQLADQIVKGLDAPFNKKILPIQIQYDEVGLLLFDKFCSETPEYYVYGVEMEMLKEHGDEMVQLMHNHTGNAIVPGEAMIELGAGSLRKTSHLLRALSDMLPISSPVPPVTYFALDLHGNELRRTLTEIHNSDIGPFLSGKVETKGLWGTYENGFEFVLAGGLGSSDERGGSTPLSRATSGANTMSTTCLGRPPIHFVFLGGTIGLFHRGEDAQFLRSIPLRPGDTLLLALSHHNKREEFERAYNDPKDLNIAFTMNALDAAGKALGSPGLFDRDNWEFFNRYDDEKRCIEGFYKCLRSHEIRPPGYNRSVQFLQGELVQLTVSTKYTESDISTLFADARLQPIQHWVDSTNRHSLWLLERLPIVAENSPSA</sequence>
<evidence type="ECO:0000256" key="1">
    <source>
        <dbReference type="ARBA" id="ARBA00008361"/>
    </source>
</evidence>
<evidence type="ECO:0000259" key="4">
    <source>
        <dbReference type="Pfam" id="PF10017"/>
    </source>
</evidence>